<protein>
    <submittedName>
        <fullName evidence="3">Uncharacterized protein</fullName>
    </submittedName>
</protein>
<feature type="chain" id="PRO_5046931295" evidence="2">
    <location>
        <begin position="22"/>
        <end position="242"/>
    </location>
</feature>
<feature type="compositionally biased region" description="Low complexity" evidence="1">
    <location>
        <begin position="169"/>
        <end position="184"/>
    </location>
</feature>
<sequence length="242" mass="25506">MKFSNTAYLLAALSAATQVLADAGSPEPTPTLQEGPNFTLPDAGKVDLVDLYGNHLDLRQATDYQQGATQAATQAAAVTTFMMNKAVGATVTYAPWIYTQTFADVPDQLPSPIAGKIGLGDLVKQGKGKRDAQPTAGSPVVLAQERVAVTFWQQPMKRVTERVIIPVTATEPPSTEEPASAAPTGSPAWSPPYIWNTMTGNQTNVTGTGTTSGTATAGTARIIFPSQMNPAQRLPPDDYNEA</sequence>
<evidence type="ECO:0000256" key="1">
    <source>
        <dbReference type="SAM" id="MobiDB-lite"/>
    </source>
</evidence>
<dbReference type="EMBL" id="JAXOVC010000002">
    <property type="protein sequence ID" value="KAK4505210.1"/>
    <property type="molecule type" value="Genomic_DNA"/>
</dbReference>
<organism evidence="3 4">
    <name type="scientific">Zasmidium cellare</name>
    <name type="common">Wine cellar mold</name>
    <name type="synonym">Racodium cellare</name>
    <dbReference type="NCBI Taxonomy" id="395010"/>
    <lineage>
        <taxon>Eukaryota</taxon>
        <taxon>Fungi</taxon>
        <taxon>Dikarya</taxon>
        <taxon>Ascomycota</taxon>
        <taxon>Pezizomycotina</taxon>
        <taxon>Dothideomycetes</taxon>
        <taxon>Dothideomycetidae</taxon>
        <taxon>Mycosphaerellales</taxon>
        <taxon>Mycosphaerellaceae</taxon>
        <taxon>Zasmidium</taxon>
    </lineage>
</organism>
<feature type="signal peptide" evidence="2">
    <location>
        <begin position="1"/>
        <end position="21"/>
    </location>
</feature>
<reference evidence="3 4" key="1">
    <citation type="journal article" date="2023" name="G3 (Bethesda)">
        <title>A chromosome-level genome assembly of Zasmidium syzygii isolated from banana leaves.</title>
        <authorList>
            <person name="van Westerhoven A.C."/>
            <person name="Mehrabi R."/>
            <person name="Talebi R."/>
            <person name="Steentjes M.B.F."/>
            <person name="Corcolon B."/>
            <person name="Chong P.A."/>
            <person name="Kema G.H.J."/>
            <person name="Seidl M.F."/>
        </authorList>
    </citation>
    <scope>NUCLEOTIDE SEQUENCE [LARGE SCALE GENOMIC DNA]</scope>
    <source>
        <strain evidence="3 4">P124</strain>
    </source>
</reference>
<name>A0ABR0EVC1_ZASCE</name>
<gene>
    <name evidence="3" type="ORF">PRZ48_003173</name>
</gene>
<keyword evidence="4" id="KW-1185">Reference proteome</keyword>
<evidence type="ECO:0000313" key="4">
    <source>
        <dbReference type="Proteomes" id="UP001305779"/>
    </source>
</evidence>
<comment type="caution">
    <text evidence="3">The sequence shown here is derived from an EMBL/GenBank/DDBJ whole genome shotgun (WGS) entry which is preliminary data.</text>
</comment>
<feature type="region of interest" description="Disordered" evidence="1">
    <location>
        <begin position="169"/>
        <end position="194"/>
    </location>
</feature>
<proteinExistence type="predicted"/>
<dbReference type="Proteomes" id="UP001305779">
    <property type="component" value="Unassembled WGS sequence"/>
</dbReference>
<accession>A0ABR0EVC1</accession>
<evidence type="ECO:0000313" key="3">
    <source>
        <dbReference type="EMBL" id="KAK4505210.1"/>
    </source>
</evidence>
<keyword evidence="2" id="KW-0732">Signal</keyword>
<evidence type="ECO:0000256" key="2">
    <source>
        <dbReference type="SAM" id="SignalP"/>
    </source>
</evidence>